<evidence type="ECO:0000313" key="15">
    <source>
        <dbReference type="Proteomes" id="UP000078560"/>
    </source>
</evidence>
<dbReference type="Gene3D" id="3.30.200.20">
    <property type="entry name" value="Phosphorylase Kinase, domain 1"/>
    <property type="match status" value="1"/>
</dbReference>
<feature type="domain" description="RIO kinase" evidence="13">
    <location>
        <begin position="119"/>
        <end position="482"/>
    </location>
</feature>
<dbReference type="InterPro" id="IPR000687">
    <property type="entry name" value="RIO_kinase"/>
</dbReference>
<dbReference type="SMART" id="SM00090">
    <property type="entry name" value="RIO"/>
    <property type="match status" value="1"/>
</dbReference>
<feature type="compositionally biased region" description="Basic and acidic residues" evidence="12">
    <location>
        <begin position="728"/>
        <end position="786"/>
    </location>
</feature>
<dbReference type="InterPro" id="IPR051272">
    <property type="entry name" value="RIO-type_Ser/Thr_kinase"/>
</dbReference>
<dbReference type="GO" id="GO:0005524">
    <property type="term" value="F:ATP binding"/>
    <property type="evidence" value="ECO:0007669"/>
    <property type="project" value="UniProtKB-KW"/>
</dbReference>
<evidence type="ECO:0000256" key="5">
    <source>
        <dbReference type="ARBA" id="ARBA00022723"/>
    </source>
</evidence>
<comment type="catalytic activity">
    <reaction evidence="11">
        <text>L-seryl-[protein] + ATP = O-phospho-L-seryl-[protein] + ADP + H(+)</text>
        <dbReference type="Rhea" id="RHEA:17989"/>
        <dbReference type="Rhea" id="RHEA-COMP:9863"/>
        <dbReference type="Rhea" id="RHEA-COMP:11604"/>
        <dbReference type="ChEBI" id="CHEBI:15378"/>
        <dbReference type="ChEBI" id="CHEBI:29999"/>
        <dbReference type="ChEBI" id="CHEBI:30616"/>
        <dbReference type="ChEBI" id="CHEBI:83421"/>
        <dbReference type="ChEBI" id="CHEBI:456216"/>
        <dbReference type="EC" id="2.7.11.1"/>
    </reaction>
</comment>
<protein>
    <recommendedName>
        <fullName evidence="2">non-specific serine/threonine protein kinase</fullName>
        <ecNumber evidence="2">2.7.11.1</ecNumber>
    </recommendedName>
</protein>
<dbReference type="AlphaFoldDB" id="A0A1A8WAD2"/>
<keyword evidence="5" id="KW-0479">Metal-binding</keyword>
<dbReference type="Pfam" id="PF01163">
    <property type="entry name" value="RIO1"/>
    <property type="match status" value="1"/>
</dbReference>
<feature type="compositionally biased region" description="Acidic residues" evidence="12">
    <location>
        <begin position="200"/>
        <end position="209"/>
    </location>
</feature>
<proteinExistence type="inferred from homology"/>
<dbReference type="SUPFAM" id="SSF56112">
    <property type="entry name" value="Protein kinase-like (PK-like)"/>
    <property type="match status" value="1"/>
</dbReference>
<evidence type="ECO:0000256" key="2">
    <source>
        <dbReference type="ARBA" id="ARBA00012513"/>
    </source>
</evidence>
<dbReference type="Gene3D" id="1.10.510.10">
    <property type="entry name" value="Transferase(Phosphotransferase) domain 1"/>
    <property type="match status" value="1"/>
</dbReference>
<evidence type="ECO:0000256" key="3">
    <source>
        <dbReference type="ARBA" id="ARBA00022527"/>
    </source>
</evidence>
<comment type="similarity">
    <text evidence="1">Belongs to the protein kinase superfamily. RIO-type Ser/Thr kinase family.</text>
</comment>
<feature type="region of interest" description="Disordered" evidence="12">
    <location>
        <begin position="190"/>
        <end position="216"/>
    </location>
</feature>
<evidence type="ECO:0000313" key="14">
    <source>
        <dbReference type="EMBL" id="SBS88670.1"/>
    </source>
</evidence>
<dbReference type="InterPro" id="IPR011009">
    <property type="entry name" value="Kinase-like_dom_sf"/>
</dbReference>
<evidence type="ECO:0000256" key="11">
    <source>
        <dbReference type="ARBA" id="ARBA00048679"/>
    </source>
</evidence>
<gene>
    <name evidence="14" type="ORF">POVCU2_0049790</name>
</gene>
<keyword evidence="3 14" id="KW-0723">Serine/threonine-protein kinase</keyword>
<feature type="compositionally biased region" description="Polar residues" evidence="12">
    <location>
        <begin position="797"/>
        <end position="806"/>
    </location>
</feature>
<dbReference type="PANTHER" id="PTHR45723">
    <property type="entry name" value="SERINE/THREONINE-PROTEIN KINASE RIO1"/>
    <property type="match status" value="1"/>
</dbReference>
<accession>A0A1A8WAD2</accession>
<evidence type="ECO:0000256" key="9">
    <source>
        <dbReference type="ARBA" id="ARBA00022842"/>
    </source>
</evidence>
<dbReference type="GO" id="GO:0046872">
    <property type="term" value="F:metal ion binding"/>
    <property type="evidence" value="ECO:0007669"/>
    <property type="project" value="UniProtKB-KW"/>
</dbReference>
<name>A0A1A8WAD2_PLAOA</name>
<dbReference type="InterPro" id="IPR018934">
    <property type="entry name" value="RIO_dom"/>
</dbReference>
<keyword evidence="9" id="KW-0460">Magnesium</keyword>
<comment type="catalytic activity">
    <reaction evidence="10">
        <text>L-threonyl-[protein] + ATP = O-phospho-L-threonyl-[protein] + ADP + H(+)</text>
        <dbReference type="Rhea" id="RHEA:46608"/>
        <dbReference type="Rhea" id="RHEA-COMP:11060"/>
        <dbReference type="Rhea" id="RHEA-COMP:11605"/>
        <dbReference type="ChEBI" id="CHEBI:15378"/>
        <dbReference type="ChEBI" id="CHEBI:30013"/>
        <dbReference type="ChEBI" id="CHEBI:30616"/>
        <dbReference type="ChEBI" id="CHEBI:61977"/>
        <dbReference type="ChEBI" id="CHEBI:456216"/>
        <dbReference type="EC" id="2.7.11.1"/>
    </reaction>
</comment>
<evidence type="ECO:0000256" key="12">
    <source>
        <dbReference type="SAM" id="MobiDB-lite"/>
    </source>
</evidence>
<evidence type="ECO:0000256" key="7">
    <source>
        <dbReference type="ARBA" id="ARBA00022777"/>
    </source>
</evidence>
<dbReference type="GO" id="GO:0004674">
    <property type="term" value="F:protein serine/threonine kinase activity"/>
    <property type="evidence" value="ECO:0007669"/>
    <property type="project" value="UniProtKB-KW"/>
</dbReference>
<dbReference type="EC" id="2.7.11.1" evidence="2"/>
<evidence type="ECO:0000256" key="8">
    <source>
        <dbReference type="ARBA" id="ARBA00022840"/>
    </source>
</evidence>
<sequence>MKKSFTMLPISTKHLWVVGEDAARMHYGLRTYIACKENVQNIFASPHDIVARSIISFLATAVEEQIIPQLPVMREDREKDAPCGAFENYEYRKKVSHAVKNSLIEGEKLTHKFRNRGLTRDKRATVNSVLDNRTLLILKKLKEHLFNEIYGVVSSGKEAYVFNAHKYLNPEELNAVRDILLKCEQRGNPRSGDTLYNGTDEGEEAEEGDNSPVCTQDDENKLYGSCEGESWASSSQDALCRTESLGNDSEKREYSEYDSTNVHRKADETFDLINEIEKTICMKGKNLSTILKHKKVGISFATKVYNTSILIFKKRSQYIEGEFRFRNAYTKNTNPRKMVKQWSEKEFRNLRRILIHGLRCPYPLVLKSNIIVMSMLGSLDIACPKMKDLHLPIPKWKEIYIECICILRLLYSSCKLVHADFSEYNLLYFYNHIYIIDVSQSMEHDHPHSLEFLKRDCLNITNFFKKKIGDIQKDQHANTLCPRDMFPDEQEHGGDTAASANAATANIQSSEDFYDNVQIMPLRKLFDYIVSSSLPEDVIYFLENDKKKICVNSLEIIYLQIFGLIKNSTPIPKLNLKRIKENRIYFEKLKRATCYYVTKCTIKNEQRLKKDPYKIEIEEQVFLSSWIPSHLNEIKDIKTIEKDIKLLRKGKSMAINFISNNYHGDYKYLKRNNNDVKHTNCDKRYNVDDDISRNILKKSTSISQPPKGEATRGHKTESTQNGVQHGAQCEHKDKQDENIDDNCKIGEDGRKIGEDGRKNGEDKLKNGEDNHKNGVDNHKNGEKETHGGLSGIEFSDSLENTSSSNKLSDEDESDTQNKEKNCLRSECEEIKFKGIIPEGVTRKEWSKLVKAQNREKRKHKIPKERERESERISPLTAILTFLTQRGLGLFVDHTLKRQFLKNTGNFCY</sequence>
<evidence type="ECO:0000259" key="13">
    <source>
        <dbReference type="SMART" id="SM00090"/>
    </source>
</evidence>
<keyword evidence="8" id="KW-0067">ATP-binding</keyword>
<keyword evidence="6" id="KW-0547">Nucleotide-binding</keyword>
<dbReference type="EMBL" id="FLQU01000648">
    <property type="protein sequence ID" value="SBS88670.1"/>
    <property type="molecule type" value="Genomic_DNA"/>
</dbReference>
<evidence type="ECO:0000256" key="10">
    <source>
        <dbReference type="ARBA" id="ARBA00047899"/>
    </source>
</evidence>
<feature type="region of interest" description="Disordered" evidence="12">
    <location>
        <begin position="696"/>
        <end position="820"/>
    </location>
</feature>
<evidence type="ECO:0000256" key="4">
    <source>
        <dbReference type="ARBA" id="ARBA00022679"/>
    </source>
</evidence>
<organism evidence="14 15">
    <name type="scientific">Plasmodium ovale curtisi</name>
    <dbReference type="NCBI Taxonomy" id="864141"/>
    <lineage>
        <taxon>Eukaryota</taxon>
        <taxon>Sar</taxon>
        <taxon>Alveolata</taxon>
        <taxon>Apicomplexa</taxon>
        <taxon>Aconoidasida</taxon>
        <taxon>Haemosporida</taxon>
        <taxon>Plasmodiidae</taxon>
        <taxon>Plasmodium</taxon>
        <taxon>Plasmodium (Plasmodium)</taxon>
    </lineage>
</organism>
<evidence type="ECO:0000256" key="6">
    <source>
        <dbReference type="ARBA" id="ARBA00022741"/>
    </source>
</evidence>
<keyword evidence="7 14" id="KW-0418">Kinase</keyword>
<dbReference type="Proteomes" id="UP000078560">
    <property type="component" value="Unassembled WGS sequence"/>
</dbReference>
<reference evidence="15" key="1">
    <citation type="submission" date="2016-05" db="EMBL/GenBank/DDBJ databases">
        <authorList>
            <person name="Naeem Raeece"/>
        </authorList>
    </citation>
    <scope>NUCLEOTIDE SEQUENCE [LARGE SCALE GENOMIC DNA]</scope>
</reference>
<dbReference type="InterPro" id="IPR018935">
    <property type="entry name" value="RIO_kinase_CS"/>
</dbReference>
<dbReference type="PROSITE" id="PS01245">
    <property type="entry name" value="RIO1"/>
    <property type="match status" value="1"/>
</dbReference>
<keyword evidence="4" id="KW-0808">Transferase</keyword>
<evidence type="ECO:0000256" key="1">
    <source>
        <dbReference type="ARBA" id="ARBA00009196"/>
    </source>
</evidence>